<organism evidence="5 6">
    <name type="scientific">Eleginops maclovinus</name>
    <name type="common">Patagonian blennie</name>
    <name type="synonym">Eleginus maclovinus</name>
    <dbReference type="NCBI Taxonomy" id="56733"/>
    <lineage>
        <taxon>Eukaryota</taxon>
        <taxon>Metazoa</taxon>
        <taxon>Chordata</taxon>
        <taxon>Craniata</taxon>
        <taxon>Vertebrata</taxon>
        <taxon>Euteleostomi</taxon>
        <taxon>Actinopterygii</taxon>
        <taxon>Neopterygii</taxon>
        <taxon>Teleostei</taxon>
        <taxon>Neoteleostei</taxon>
        <taxon>Acanthomorphata</taxon>
        <taxon>Eupercaria</taxon>
        <taxon>Perciformes</taxon>
        <taxon>Notothenioidei</taxon>
        <taxon>Eleginopidae</taxon>
        <taxon>Eleginops</taxon>
    </lineage>
</organism>
<feature type="domain" description="Translin-associated factor X-interacting protein 1 N-terminal" evidence="4">
    <location>
        <begin position="199"/>
        <end position="304"/>
    </location>
</feature>
<evidence type="ECO:0000256" key="2">
    <source>
        <dbReference type="SAM" id="Coils"/>
    </source>
</evidence>
<dbReference type="Proteomes" id="UP001346869">
    <property type="component" value="Unassembled WGS sequence"/>
</dbReference>
<evidence type="ECO:0000256" key="3">
    <source>
        <dbReference type="SAM" id="MobiDB-lite"/>
    </source>
</evidence>
<dbReference type="PANTHER" id="PTHR34916">
    <property type="entry name" value="GI:13385330"/>
    <property type="match status" value="1"/>
</dbReference>
<protein>
    <recommendedName>
        <fullName evidence="4">Translin-associated factor X-interacting protein 1 N-terminal domain-containing protein</fullName>
    </recommendedName>
</protein>
<dbReference type="AlphaFoldDB" id="A0AAN7WXF1"/>
<sequence>MSSRCKPKPGGFRSDIHRLLLAAEAGQKTDILSYSSGHLGPRNLNQHQPHRETKQPFWMMSQSPDKPPLTPQQTQTKTLTYVKKKENKERHFSTVASSVKSEDSRSTQDQGTNFSPHTDNREDTSLPTIVNCSSNFLPILQKVLSQNMSSSSTDLEGKQHFDEKGLNKTGQLDTKQLHGRKDIAKQDLWAAVNVVEIHESKLQKELRRLSAQSWPSRDRLAVFSDVFDDVCEDSPVFGRILREIKTDYDLYVNHLMASHGMSLETPLKYPSNVTSQTDLEVAVKEVCRLEQEARKALEEYKRVRDESQSVPGTAGPEDSGTQNTCLSGLHNNSVQSKRLQVLSTWREIQHLEEEMKGTPVSSVTIAETERHVKDRKKEIMRLIASNERLKTTNKDLENNINRVLNREKASKATRWMLWDVIETQSFIRK</sequence>
<dbReference type="Pfam" id="PF15739">
    <property type="entry name" value="TSNAXIP1_N"/>
    <property type="match status" value="1"/>
</dbReference>
<dbReference type="PANTHER" id="PTHR34916:SF1">
    <property type="entry name" value="GI:13385330"/>
    <property type="match status" value="1"/>
</dbReference>
<feature type="compositionally biased region" description="Basic and acidic residues" evidence="3">
    <location>
        <begin position="83"/>
        <end position="92"/>
    </location>
</feature>
<evidence type="ECO:0000313" key="6">
    <source>
        <dbReference type="Proteomes" id="UP001346869"/>
    </source>
</evidence>
<dbReference type="InterPro" id="IPR032755">
    <property type="entry name" value="TSNAXIP1_N"/>
</dbReference>
<evidence type="ECO:0000259" key="4">
    <source>
        <dbReference type="Pfam" id="PF15739"/>
    </source>
</evidence>
<gene>
    <name evidence="5" type="ORF">PBY51_014969</name>
</gene>
<name>A0AAN7WXF1_ELEMC</name>
<feature type="coiled-coil region" evidence="2">
    <location>
        <begin position="379"/>
        <end position="413"/>
    </location>
</feature>
<evidence type="ECO:0000256" key="1">
    <source>
        <dbReference type="ARBA" id="ARBA00023054"/>
    </source>
</evidence>
<feature type="compositionally biased region" description="Polar residues" evidence="3">
    <location>
        <begin position="319"/>
        <end position="329"/>
    </location>
</feature>
<feature type="region of interest" description="Disordered" evidence="3">
    <location>
        <begin position="300"/>
        <end position="329"/>
    </location>
</feature>
<reference evidence="5 6" key="1">
    <citation type="journal article" date="2023" name="Genes (Basel)">
        <title>Chromosome-Level Genome Assembly and Circadian Gene Repertoire of the Patagonia Blennie Eleginops maclovinus-The Closest Ancestral Proxy of Antarctic Cryonotothenioids.</title>
        <authorList>
            <person name="Cheng C.C."/>
            <person name="Rivera-Colon A.G."/>
            <person name="Minhas B.F."/>
            <person name="Wilson L."/>
            <person name="Rayamajhi N."/>
            <person name="Vargas-Chacoff L."/>
            <person name="Catchen J.M."/>
        </authorList>
    </citation>
    <scope>NUCLEOTIDE SEQUENCE [LARGE SCALE GENOMIC DNA]</scope>
    <source>
        <strain evidence="5">JMC-PN-2008</strain>
    </source>
</reference>
<accession>A0AAN7WXF1</accession>
<feature type="compositionally biased region" description="Polar residues" evidence="3">
    <location>
        <begin position="107"/>
        <end position="117"/>
    </location>
</feature>
<proteinExistence type="predicted"/>
<keyword evidence="1 2" id="KW-0175">Coiled coil</keyword>
<feature type="region of interest" description="Disordered" evidence="3">
    <location>
        <begin position="83"/>
        <end position="125"/>
    </location>
</feature>
<evidence type="ECO:0000313" key="5">
    <source>
        <dbReference type="EMBL" id="KAK5853846.1"/>
    </source>
</evidence>
<reference evidence="5 6" key="2">
    <citation type="journal article" date="2023" name="Mol. Biol. Evol.">
        <title>Genomics of Secondarily Temperate Adaptation in the Only Non-Antarctic Icefish.</title>
        <authorList>
            <person name="Rivera-Colon A.G."/>
            <person name="Rayamajhi N."/>
            <person name="Minhas B.F."/>
            <person name="Madrigal G."/>
            <person name="Bilyk K.T."/>
            <person name="Yoon V."/>
            <person name="Hune M."/>
            <person name="Gregory S."/>
            <person name="Cheng C.H.C."/>
            <person name="Catchen J.M."/>
        </authorList>
    </citation>
    <scope>NUCLEOTIDE SEQUENCE [LARGE SCALE GENOMIC DNA]</scope>
    <source>
        <strain evidence="5">JMC-PN-2008</strain>
    </source>
</reference>
<keyword evidence="6" id="KW-1185">Reference proteome</keyword>
<comment type="caution">
    <text evidence="5">The sequence shown here is derived from an EMBL/GenBank/DDBJ whole genome shotgun (WGS) entry which is preliminary data.</text>
</comment>
<dbReference type="EMBL" id="JAUZQC010000019">
    <property type="protein sequence ID" value="KAK5853846.1"/>
    <property type="molecule type" value="Genomic_DNA"/>
</dbReference>